<sequence length="212" mass="23887">MKVSIIDYGMGNIFSVSRALEYNGAEVRLTSDPHEIQNSDRLVLPGVGAFKDGMQELKHRGLVDSIREFALKERPFLGICLGMQMMFDYSEEFGCNDGLGIIAGNVKLIPNINETGQKIKIPHIGWNELMLPVGRHSWDNTILENTLQRSFVYFVHSYTAQPVDNSHRLADCYYHGQLISAAVQQNYAFGCQFHPEKSGEIGLNIIKNFFSL</sequence>
<feature type="active site" evidence="10">
    <location>
        <position position="194"/>
    </location>
</feature>
<dbReference type="RefSeq" id="WP_268614093.1">
    <property type="nucleotide sequence ID" value="NZ_JAMDMX010000016.1"/>
</dbReference>
<keyword evidence="5 10" id="KW-0315">Glutamine amidotransferase</keyword>
<feature type="active site" description="Nucleophile" evidence="10">
    <location>
        <position position="80"/>
    </location>
</feature>
<keyword evidence="6 10" id="KW-0368">Histidine biosynthesis</keyword>
<evidence type="ECO:0000256" key="7">
    <source>
        <dbReference type="ARBA" id="ARBA00023239"/>
    </source>
</evidence>
<dbReference type="GO" id="GO:0016829">
    <property type="term" value="F:lyase activity"/>
    <property type="evidence" value="ECO:0007669"/>
    <property type="project" value="UniProtKB-KW"/>
</dbReference>
<dbReference type="PROSITE" id="PS51273">
    <property type="entry name" value="GATASE_TYPE_1"/>
    <property type="match status" value="1"/>
</dbReference>
<dbReference type="EMBL" id="JAMDMX010000016">
    <property type="protein sequence ID" value="MCY9692561.1"/>
    <property type="molecule type" value="Genomic_DNA"/>
</dbReference>
<evidence type="ECO:0000256" key="6">
    <source>
        <dbReference type="ARBA" id="ARBA00023102"/>
    </source>
</evidence>
<dbReference type="EC" id="4.3.2.10" evidence="10"/>
<dbReference type="HAMAP" id="MF_00278">
    <property type="entry name" value="HisH"/>
    <property type="match status" value="1"/>
</dbReference>
<dbReference type="SUPFAM" id="SSF52317">
    <property type="entry name" value="Class I glutamine amidotransferase-like"/>
    <property type="match status" value="1"/>
</dbReference>
<dbReference type="PROSITE" id="PS51274">
    <property type="entry name" value="GATASE_COBBQ"/>
    <property type="match status" value="1"/>
</dbReference>
<dbReference type="PANTHER" id="PTHR42701">
    <property type="entry name" value="IMIDAZOLE GLYCEROL PHOSPHATE SYNTHASE SUBUNIT HISH"/>
    <property type="match status" value="1"/>
</dbReference>
<comment type="subunit">
    <text evidence="2 10">Heterodimer of HisH and HisF.</text>
</comment>
<comment type="catalytic activity">
    <reaction evidence="8 10">
        <text>5-[(5-phospho-1-deoxy-D-ribulos-1-ylimino)methylamino]-1-(5-phospho-beta-D-ribosyl)imidazole-4-carboxamide + L-glutamine = D-erythro-1-(imidazol-4-yl)glycerol 3-phosphate + 5-amino-1-(5-phospho-beta-D-ribosyl)imidazole-4-carboxamide + L-glutamate + H(+)</text>
        <dbReference type="Rhea" id="RHEA:24793"/>
        <dbReference type="ChEBI" id="CHEBI:15378"/>
        <dbReference type="ChEBI" id="CHEBI:29985"/>
        <dbReference type="ChEBI" id="CHEBI:58278"/>
        <dbReference type="ChEBI" id="CHEBI:58359"/>
        <dbReference type="ChEBI" id="CHEBI:58475"/>
        <dbReference type="ChEBI" id="CHEBI:58525"/>
        <dbReference type="EC" id="4.3.2.10"/>
    </reaction>
</comment>
<dbReference type="InterPro" id="IPR029062">
    <property type="entry name" value="Class_I_gatase-like"/>
</dbReference>
<feature type="active site" evidence="10">
    <location>
        <position position="196"/>
    </location>
</feature>
<evidence type="ECO:0000256" key="2">
    <source>
        <dbReference type="ARBA" id="ARBA00011152"/>
    </source>
</evidence>
<evidence type="ECO:0000256" key="9">
    <source>
        <dbReference type="ARBA" id="ARBA00049534"/>
    </source>
</evidence>
<evidence type="ECO:0000256" key="5">
    <source>
        <dbReference type="ARBA" id="ARBA00022962"/>
    </source>
</evidence>
<comment type="function">
    <text evidence="10">IGPS catalyzes the conversion of PRFAR and glutamine to IGP, AICAR and glutamate. The HisH subunit catalyzes the hydrolysis of glutamine to glutamate and ammonia as part of the synthesis of IGP and AICAR. The resulting ammonia molecule is channeled to the active site of HisF.</text>
</comment>
<keyword evidence="3 10" id="KW-0028">Amino-acid biosynthesis</keyword>
<dbReference type="Gene3D" id="3.40.50.880">
    <property type="match status" value="1"/>
</dbReference>
<dbReference type="Proteomes" id="UP001527099">
    <property type="component" value="Unassembled WGS sequence"/>
</dbReference>
<evidence type="ECO:0000313" key="13">
    <source>
        <dbReference type="Proteomes" id="UP001527099"/>
    </source>
</evidence>
<comment type="caution">
    <text evidence="12">The sequence shown here is derived from an EMBL/GenBank/DDBJ whole genome shotgun (WGS) entry which is preliminary data.</text>
</comment>
<dbReference type="PANTHER" id="PTHR42701:SF1">
    <property type="entry name" value="IMIDAZOLE GLYCEROL PHOSPHATE SYNTHASE SUBUNIT HISH"/>
    <property type="match status" value="1"/>
</dbReference>
<dbReference type="PIRSF" id="PIRSF000495">
    <property type="entry name" value="Amidotransf_hisH"/>
    <property type="match status" value="1"/>
</dbReference>
<feature type="domain" description="Glutamine amidotransferase" evidence="11">
    <location>
        <begin position="5"/>
        <end position="210"/>
    </location>
</feature>
<protein>
    <recommendedName>
        <fullName evidence="10">Imidazole glycerol phosphate synthase subunit HisH</fullName>
        <ecNumber evidence="10">4.3.2.10</ecNumber>
    </recommendedName>
    <alternativeName>
        <fullName evidence="10">IGP synthase glutaminase subunit</fullName>
        <ecNumber evidence="10">3.5.1.2</ecNumber>
    </alternativeName>
    <alternativeName>
        <fullName evidence="10">IGP synthase subunit HisH</fullName>
    </alternativeName>
    <alternativeName>
        <fullName evidence="10">ImGP synthase subunit HisH</fullName>
        <shortName evidence="10">IGPS subunit HisH</shortName>
    </alternativeName>
</protein>
<evidence type="ECO:0000256" key="1">
    <source>
        <dbReference type="ARBA" id="ARBA00005091"/>
    </source>
</evidence>
<organism evidence="12 13">
    <name type="scientific">Paenibacillus alginolyticus</name>
    <dbReference type="NCBI Taxonomy" id="59839"/>
    <lineage>
        <taxon>Bacteria</taxon>
        <taxon>Bacillati</taxon>
        <taxon>Bacillota</taxon>
        <taxon>Bacilli</taxon>
        <taxon>Bacillales</taxon>
        <taxon>Paenibacillaceae</taxon>
        <taxon>Paenibacillus</taxon>
    </lineage>
</organism>
<dbReference type="EC" id="3.5.1.2" evidence="10"/>
<comment type="catalytic activity">
    <reaction evidence="9 10">
        <text>L-glutamine + H2O = L-glutamate + NH4(+)</text>
        <dbReference type="Rhea" id="RHEA:15889"/>
        <dbReference type="ChEBI" id="CHEBI:15377"/>
        <dbReference type="ChEBI" id="CHEBI:28938"/>
        <dbReference type="ChEBI" id="CHEBI:29985"/>
        <dbReference type="ChEBI" id="CHEBI:58359"/>
        <dbReference type="EC" id="3.5.1.2"/>
    </reaction>
</comment>
<dbReference type="CDD" id="cd01748">
    <property type="entry name" value="GATase1_IGP_Synthase"/>
    <property type="match status" value="1"/>
</dbReference>
<reference evidence="12 13" key="1">
    <citation type="submission" date="2022-05" db="EMBL/GenBank/DDBJ databases">
        <title>Genome Sequencing of Bee-Associated Microbes.</title>
        <authorList>
            <person name="Dunlap C."/>
        </authorList>
    </citation>
    <scope>NUCLEOTIDE SEQUENCE [LARGE SCALE GENOMIC DNA]</scope>
    <source>
        <strain evidence="12 13">NRRL B-14421</strain>
    </source>
</reference>
<dbReference type="InterPro" id="IPR010139">
    <property type="entry name" value="Imidazole-glycPsynth_HisH"/>
</dbReference>
<keyword evidence="10" id="KW-0963">Cytoplasm</keyword>
<dbReference type="InterPro" id="IPR017926">
    <property type="entry name" value="GATASE"/>
</dbReference>
<evidence type="ECO:0000256" key="3">
    <source>
        <dbReference type="ARBA" id="ARBA00022605"/>
    </source>
</evidence>
<keyword evidence="13" id="KW-1185">Reference proteome</keyword>
<comment type="subcellular location">
    <subcellularLocation>
        <location evidence="10">Cytoplasm</location>
    </subcellularLocation>
</comment>
<evidence type="ECO:0000313" key="12">
    <source>
        <dbReference type="EMBL" id="MCY9692561.1"/>
    </source>
</evidence>
<evidence type="ECO:0000259" key="11">
    <source>
        <dbReference type="Pfam" id="PF00117"/>
    </source>
</evidence>
<evidence type="ECO:0000256" key="4">
    <source>
        <dbReference type="ARBA" id="ARBA00022801"/>
    </source>
</evidence>
<evidence type="ECO:0000256" key="8">
    <source>
        <dbReference type="ARBA" id="ARBA00047838"/>
    </source>
</evidence>
<dbReference type="Pfam" id="PF00117">
    <property type="entry name" value="GATase"/>
    <property type="match status" value="1"/>
</dbReference>
<dbReference type="NCBIfam" id="TIGR01855">
    <property type="entry name" value="IMP_synth_hisH"/>
    <property type="match status" value="1"/>
</dbReference>
<evidence type="ECO:0000256" key="10">
    <source>
        <dbReference type="HAMAP-Rule" id="MF_00278"/>
    </source>
</evidence>
<accession>A0ABT4G8Q3</accession>
<keyword evidence="4 10" id="KW-0378">Hydrolase</keyword>
<proteinExistence type="inferred from homology"/>
<comment type="pathway">
    <text evidence="1 10">Amino-acid biosynthesis; L-histidine biosynthesis; L-histidine from 5-phospho-alpha-D-ribose 1-diphosphate: step 5/9.</text>
</comment>
<gene>
    <name evidence="10 12" type="primary">hisH</name>
    <name evidence="12" type="ORF">M5X19_06550</name>
</gene>
<keyword evidence="7 10" id="KW-0456">Lyase</keyword>
<name>A0ABT4G8Q3_9BACL</name>